<proteinExistence type="predicted"/>
<reference evidence="1" key="2">
    <citation type="submission" date="2020-09" db="EMBL/GenBank/DDBJ databases">
        <authorList>
            <person name="Sun Q."/>
            <person name="Zhou Y."/>
        </authorList>
    </citation>
    <scope>NUCLEOTIDE SEQUENCE</scope>
    <source>
        <strain evidence="1">CGMCC 4.3508</strain>
    </source>
</reference>
<evidence type="ECO:0000313" key="1">
    <source>
        <dbReference type="EMBL" id="GGL45866.1"/>
    </source>
</evidence>
<organism evidence="1 2">
    <name type="scientific">Nocardia jinanensis</name>
    <dbReference type="NCBI Taxonomy" id="382504"/>
    <lineage>
        <taxon>Bacteria</taxon>
        <taxon>Bacillati</taxon>
        <taxon>Actinomycetota</taxon>
        <taxon>Actinomycetes</taxon>
        <taxon>Mycobacteriales</taxon>
        <taxon>Nocardiaceae</taxon>
        <taxon>Nocardia</taxon>
    </lineage>
</organism>
<reference evidence="1" key="1">
    <citation type="journal article" date="2014" name="Int. J. Syst. Evol. Microbiol.">
        <title>Complete genome sequence of Corynebacterium casei LMG S-19264T (=DSM 44701T), isolated from a smear-ripened cheese.</title>
        <authorList>
            <consortium name="US DOE Joint Genome Institute (JGI-PGF)"/>
            <person name="Walter F."/>
            <person name="Albersmeier A."/>
            <person name="Kalinowski J."/>
            <person name="Ruckert C."/>
        </authorList>
    </citation>
    <scope>NUCLEOTIDE SEQUENCE</scope>
    <source>
        <strain evidence="1">CGMCC 4.3508</strain>
    </source>
</reference>
<comment type="caution">
    <text evidence="1">The sequence shown here is derived from an EMBL/GenBank/DDBJ whole genome shotgun (WGS) entry which is preliminary data.</text>
</comment>
<evidence type="ECO:0000313" key="2">
    <source>
        <dbReference type="Proteomes" id="UP000638263"/>
    </source>
</evidence>
<accession>A0A917VYQ1</accession>
<keyword evidence="2" id="KW-1185">Reference proteome</keyword>
<dbReference type="AlphaFoldDB" id="A0A917VYQ1"/>
<name>A0A917VYQ1_9NOCA</name>
<dbReference type="EMBL" id="BMMH01000041">
    <property type="protein sequence ID" value="GGL45866.1"/>
    <property type="molecule type" value="Genomic_DNA"/>
</dbReference>
<protein>
    <submittedName>
        <fullName evidence="1">Uncharacterized protein</fullName>
    </submittedName>
</protein>
<gene>
    <name evidence="1" type="ORF">GCM10011588_70780</name>
</gene>
<sequence>MTDGPEVMNIKFGARSSATEIYVLFEPFASFFQLSGGGYVVLRAPQSVVGSMEICADRDTLAVWVDHRVEHVVLDSTGNEIETL</sequence>
<dbReference type="Proteomes" id="UP000638263">
    <property type="component" value="Unassembled WGS sequence"/>
</dbReference>